<dbReference type="Gene3D" id="3.10.180.10">
    <property type="entry name" value="2,3-Dihydroxybiphenyl 1,2-Dioxygenase, domain 1"/>
    <property type="match status" value="1"/>
</dbReference>
<proteinExistence type="predicted"/>
<sequence length="156" mass="17630">MQIRQRITPFLSFTDRAEEAANFYVSVFPDGKLIRHVKNPSDGAVLTVEFEICGMNFVTLNAGQDWTFTEALSLAVWCDSQEEIDTIWSGLTADGGSEVACGWLRDRFGVAWQIQPTEVQQWLASDDPVALQRMFEALWKMTKMDVATLQKAFDGR</sequence>
<comment type="caution">
    <text evidence="2">The sequence shown here is derived from an EMBL/GenBank/DDBJ whole genome shotgun (WGS) entry which is preliminary data.</text>
</comment>
<accession>A0ABT0U9R6</accession>
<gene>
    <name evidence="2" type="ORF">NB063_23755</name>
</gene>
<dbReference type="PIRSF" id="PIRSF021700">
    <property type="entry name" value="3_dmu_93_MTrfase"/>
    <property type="match status" value="1"/>
</dbReference>
<evidence type="ECO:0000313" key="2">
    <source>
        <dbReference type="EMBL" id="MCM2373640.1"/>
    </source>
</evidence>
<dbReference type="Proteomes" id="UP001202961">
    <property type="component" value="Unassembled WGS sequence"/>
</dbReference>
<dbReference type="CDD" id="cd06588">
    <property type="entry name" value="PhnB_like"/>
    <property type="match status" value="1"/>
</dbReference>
<dbReference type="Pfam" id="PF06983">
    <property type="entry name" value="3-dmu-9_3-mt"/>
    <property type="match status" value="1"/>
</dbReference>
<protein>
    <submittedName>
        <fullName evidence="2">VOC family protein</fullName>
    </submittedName>
</protein>
<reference evidence="2 3" key="1">
    <citation type="journal article" date="2022" name="Syst. Appl. Microbiol.">
        <title>Rhodopirellula aestuarii sp. nov., a novel member of the genus Rhodopirellula isolated from brackish sediments collected in the Tagus River estuary, Portugal.</title>
        <authorList>
            <person name="Vitorino I.R."/>
            <person name="Klimek D."/>
            <person name="Calusinska M."/>
            <person name="Lobo-da-Cunha A."/>
            <person name="Vasconcelos V."/>
            <person name="Lage O.M."/>
        </authorList>
    </citation>
    <scope>NUCLEOTIDE SEQUENCE [LARGE SCALE GENOMIC DNA]</scope>
    <source>
        <strain evidence="2 3">ICT_H3.1</strain>
    </source>
</reference>
<evidence type="ECO:0000313" key="3">
    <source>
        <dbReference type="Proteomes" id="UP001202961"/>
    </source>
</evidence>
<feature type="domain" description="PhnB-like" evidence="1">
    <location>
        <begin position="5"/>
        <end position="114"/>
    </location>
</feature>
<name>A0ABT0U9R6_9BACT</name>
<dbReference type="SUPFAM" id="SSF54593">
    <property type="entry name" value="Glyoxalase/Bleomycin resistance protein/Dihydroxybiphenyl dioxygenase"/>
    <property type="match status" value="1"/>
</dbReference>
<dbReference type="EMBL" id="JAMQBK010000063">
    <property type="protein sequence ID" value="MCM2373640.1"/>
    <property type="molecule type" value="Genomic_DNA"/>
</dbReference>
<keyword evidence="3" id="KW-1185">Reference proteome</keyword>
<dbReference type="PANTHER" id="PTHR33990">
    <property type="entry name" value="PROTEIN YJDN-RELATED"/>
    <property type="match status" value="1"/>
</dbReference>
<evidence type="ECO:0000259" key="1">
    <source>
        <dbReference type="Pfam" id="PF06983"/>
    </source>
</evidence>
<dbReference type="InterPro" id="IPR029068">
    <property type="entry name" value="Glyas_Bleomycin-R_OHBP_Dase"/>
</dbReference>
<dbReference type="InterPro" id="IPR028973">
    <property type="entry name" value="PhnB-like"/>
</dbReference>
<organism evidence="2 3">
    <name type="scientific">Aporhodopirellula aestuarii</name>
    <dbReference type="NCBI Taxonomy" id="2950107"/>
    <lineage>
        <taxon>Bacteria</taxon>
        <taxon>Pseudomonadati</taxon>
        <taxon>Planctomycetota</taxon>
        <taxon>Planctomycetia</taxon>
        <taxon>Pirellulales</taxon>
        <taxon>Pirellulaceae</taxon>
        <taxon>Aporhodopirellula</taxon>
    </lineage>
</organism>
<dbReference type="InterPro" id="IPR009725">
    <property type="entry name" value="3_dmu_93_MTrfase"/>
</dbReference>
<dbReference type="RefSeq" id="WP_250931399.1">
    <property type="nucleotide sequence ID" value="NZ_JAMQBK010000063.1"/>
</dbReference>